<evidence type="ECO:0000256" key="9">
    <source>
        <dbReference type="SAM" id="MobiDB-lite"/>
    </source>
</evidence>
<proteinExistence type="predicted"/>
<keyword evidence="3" id="KW-0808">Transferase</keyword>
<dbReference type="InterPro" id="IPR003594">
    <property type="entry name" value="HATPase_dom"/>
</dbReference>
<dbReference type="Gene3D" id="1.20.5.1930">
    <property type="match status" value="1"/>
</dbReference>
<dbReference type="Gene3D" id="3.30.565.10">
    <property type="entry name" value="Histidine kinase-like ATPase, C-terminal domain"/>
    <property type="match status" value="1"/>
</dbReference>
<dbReference type="SUPFAM" id="SSF55781">
    <property type="entry name" value="GAF domain-like"/>
    <property type="match status" value="1"/>
</dbReference>
<comment type="subcellular location">
    <subcellularLocation>
        <location evidence="1">Cell membrane</location>
        <topology evidence="1">Multi-pass membrane protein</topology>
    </subcellularLocation>
</comment>
<dbReference type="EMBL" id="CP034279">
    <property type="protein sequence ID" value="QGV82139.1"/>
    <property type="molecule type" value="Genomic_DNA"/>
</dbReference>
<evidence type="ECO:0000256" key="1">
    <source>
        <dbReference type="ARBA" id="ARBA00004651"/>
    </source>
</evidence>
<evidence type="ECO:0000256" key="5">
    <source>
        <dbReference type="ARBA" id="ARBA00022777"/>
    </source>
</evidence>
<dbReference type="KEGG" id="sfic:EIZ62_30695"/>
<evidence type="ECO:0000313" key="13">
    <source>
        <dbReference type="Proteomes" id="UP000422572"/>
    </source>
</evidence>
<gene>
    <name evidence="12" type="ORF">EIZ62_30695</name>
</gene>
<evidence type="ECO:0000256" key="7">
    <source>
        <dbReference type="ARBA" id="ARBA00023012"/>
    </source>
</evidence>
<dbReference type="Pfam" id="PF02518">
    <property type="entry name" value="HATPase_c"/>
    <property type="match status" value="1"/>
</dbReference>
<organism evidence="12 13">
    <name type="scientific">Streptomyces ficellus</name>
    <dbReference type="NCBI Taxonomy" id="1977088"/>
    <lineage>
        <taxon>Bacteria</taxon>
        <taxon>Bacillati</taxon>
        <taxon>Actinomycetota</taxon>
        <taxon>Actinomycetes</taxon>
        <taxon>Kitasatosporales</taxon>
        <taxon>Streptomycetaceae</taxon>
        <taxon>Streptomyces</taxon>
    </lineage>
</organism>
<evidence type="ECO:0000256" key="4">
    <source>
        <dbReference type="ARBA" id="ARBA00022692"/>
    </source>
</evidence>
<feature type="transmembrane region" description="Helical" evidence="10">
    <location>
        <begin position="197"/>
        <end position="215"/>
    </location>
</feature>
<evidence type="ECO:0000259" key="11">
    <source>
        <dbReference type="PROSITE" id="PS50109"/>
    </source>
</evidence>
<dbReference type="PANTHER" id="PTHR24421:SF37">
    <property type="entry name" value="SENSOR HISTIDINE KINASE NARS"/>
    <property type="match status" value="1"/>
</dbReference>
<name>A0A6I6FRF9_9ACTN</name>
<feature type="transmembrane region" description="Helical" evidence="10">
    <location>
        <begin position="145"/>
        <end position="164"/>
    </location>
</feature>
<evidence type="ECO:0000256" key="6">
    <source>
        <dbReference type="ARBA" id="ARBA00022989"/>
    </source>
</evidence>
<keyword evidence="4 10" id="KW-0812">Transmembrane</keyword>
<feature type="transmembrane region" description="Helical" evidence="10">
    <location>
        <begin position="81"/>
        <end position="105"/>
    </location>
</feature>
<evidence type="ECO:0000256" key="2">
    <source>
        <dbReference type="ARBA" id="ARBA00022475"/>
    </source>
</evidence>
<sequence length="708" mass="75862">MPRPPTTRGTPVAGPADLPAYVVCVAAMLSGFLWVTLVLVHRDHPVLDAVNLHYAAIAVLLSMGLALSGMALLARGSGRPLGWLLLSTGGIFAGGAALSLTAGLIGVGPGIATVLVLVDVVGYALFGTVVFTLPLWLPDGRWPRGWARAYVIVLALWSLAQQVYEFTQLDTWYVDNPLAEGAWARAGQWATPAMLPAIDWVPPIAAGLPLVLLAVRRVRTPAAERRNFVLALPYLAWLAVMYFGAYADAPQTVVFAVQYAGAAIWPAALAFIDLRERAWHLDRAARRILTALLLTFVLFLLYGTAGLLVWHAGAREPEGPLLLAVAVALVIGALLRPTARWASRVVDRYYYGARAQPYQVVRDLADRLSKAPDPGEAPRLLCATVVHTLGLSAAALTVDTHHGPRELVALGEPGPAPEHFPLCYRGEDIGRLTVPPRPGELALDPQDREAVQVLADHAAPAIASMRLYEDLQSSREQIILAREEERRRLRHDLHDGLGPALSGLRLQVDAVRGTARPDVARPLLKVSEGIGRAIRELRHITDGLAPAALDGADLSRALRQLAEHLSSRSLCISVTVRPDPLPRLSAALEVAVYRITAEALNNAVRHSRADHAHATVTVADGQVGVHVHDNGDGFPDHQRHAGVGLRSMAERSEELGGRFTLTSTADGTVVRAVFPSRPGSAPPARPAGTGTSSGPESHAPETRDRSDS</sequence>
<keyword evidence="8 10" id="KW-0472">Membrane</keyword>
<evidence type="ECO:0000256" key="10">
    <source>
        <dbReference type="SAM" id="Phobius"/>
    </source>
</evidence>
<keyword evidence="5 12" id="KW-0418">Kinase</keyword>
<dbReference type="OrthoDB" id="227596at2"/>
<feature type="transmembrane region" description="Helical" evidence="10">
    <location>
        <begin position="227"/>
        <end position="247"/>
    </location>
</feature>
<evidence type="ECO:0000256" key="3">
    <source>
        <dbReference type="ARBA" id="ARBA00022679"/>
    </source>
</evidence>
<feature type="region of interest" description="Disordered" evidence="9">
    <location>
        <begin position="669"/>
        <end position="708"/>
    </location>
</feature>
<accession>A0A6I6FRF9</accession>
<dbReference type="GO" id="GO:0046983">
    <property type="term" value="F:protein dimerization activity"/>
    <property type="evidence" value="ECO:0007669"/>
    <property type="project" value="InterPro"/>
</dbReference>
<dbReference type="InterPro" id="IPR011712">
    <property type="entry name" value="Sig_transdc_His_kin_sub3_dim/P"/>
</dbReference>
<dbReference type="InterPro" id="IPR036890">
    <property type="entry name" value="HATPase_C_sf"/>
</dbReference>
<keyword evidence="13" id="KW-1185">Reference proteome</keyword>
<dbReference type="SMART" id="SM00387">
    <property type="entry name" value="HATPase_c"/>
    <property type="match status" value="1"/>
</dbReference>
<dbReference type="RefSeq" id="WP_156695876.1">
    <property type="nucleotide sequence ID" value="NZ_CP034279.1"/>
</dbReference>
<feature type="transmembrane region" description="Helical" evidence="10">
    <location>
        <begin position="253"/>
        <end position="272"/>
    </location>
</feature>
<dbReference type="SUPFAM" id="SSF55874">
    <property type="entry name" value="ATPase domain of HSP90 chaperone/DNA topoisomerase II/histidine kinase"/>
    <property type="match status" value="1"/>
</dbReference>
<keyword evidence="2" id="KW-1003">Cell membrane</keyword>
<feature type="transmembrane region" description="Helical" evidence="10">
    <location>
        <begin position="292"/>
        <end position="313"/>
    </location>
</feature>
<dbReference type="PROSITE" id="PS50109">
    <property type="entry name" value="HIS_KIN"/>
    <property type="match status" value="1"/>
</dbReference>
<dbReference type="InterPro" id="IPR005467">
    <property type="entry name" value="His_kinase_dom"/>
</dbReference>
<keyword evidence="6 10" id="KW-1133">Transmembrane helix</keyword>
<dbReference type="InterPro" id="IPR050482">
    <property type="entry name" value="Sensor_HK_TwoCompSys"/>
</dbReference>
<feature type="transmembrane region" description="Helical" evidence="10">
    <location>
        <begin position="111"/>
        <end position="133"/>
    </location>
</feature>
<evidence type="ECO:0000256" key="8">
    <source>
        <dbReference type="ARBA" id="ARBA00023136"/>
    </source>
</evidence>
<dbReference type="PANTHER" id="PTHR24421">
    <property type="entry name" value="NITRATE/NITRITE SENSOR PROTEIN NARX-RELATED"/>
    <property type="match status" value="1"/>
</dbReference>
<dbReference type="AlphaFoldDB" id="A0A6I6FRF9"/>
<dbReference type="GO" id="GO:0000155">
    <property type="term" value="F:phosphorelay sensor kinase activity"/>
    <property type="evidence" value="ECO:0007669"/>
    <property type="project" value="InterPro"/>
</dbReference>
<protein>
    <submittedName>
        <fullName evidence="12">Histidine kinase</fullName>
    </submittedName>
</protein>
<dbReference type="GO" id="GO:0005886">
    <property type="term" value="C:plasma membrane"/>
    <property type="evidence" value="ECO:0007669"/>
    <property type="project" value="UniProtKB-SubCell"/>
</dbReference>
<evidence type="ECO:0000313" key="12">
    <source>
        <dbReference type="EMBL" id="QGV82139.1"/>
    </source>
</evidence>
<keyword evidence="7" id="KW-0902">Two-component regulatory system</keyword>
<feature type="domain" description="Histidine kinase" evidence="11">
    <location>
        <begin position="488"/>
        <end position="678"/>
    </location>
</feature>
<feature type="compositionally biased region" description="Basic and acidic residues" evidence="9">
    <location>
        <begin position="698"/>
        <end position="708"/>
    </location>
</feature>
<feature type="transmembrane region" description="Helical" evidence="10">
    <location>
        <begin position="52"/>
        <end position="74"/>
    </location>
</feature>
<feature type="transmembrane region" description="Helical" evidence="10">
    <location>
        <begin position="20"/>
        <end position="40"/>
    </location>
</feature>
<dbReference type="CDD" id="cd16917">
    <property type="entry name" value="HATPase_UhpB-NarQ-NarX-like"/>
    <property type="match status" value="1"/>
</dbReference>
<dbReference type="Proteomes" id="UP000422572">
    <property type="component" value="Chromosome"/>
</dbReference>
<reference evidence="12 13" key="1">
    <citation type="submission" date="2018-12" db="EMBL/GenBank/DDBJ databases">
        <title>Complete genome sequence of Streptomyces ficellus NRRL8067, the producer of ficellomycin, feldamycin and nojirimycin.</title>
        <authorList>
            <person name="Zhang H."/>
            <person name="Yue R."/>
            <person name="Liu Y."/>
            <person name="Li M."/>
            <person name="Mu H."/>
            <person name="Zhang J."/>
        </authorList>
    </citation>
    <scope>NUCLEOTIDE SEQUENCE [LARGE SCALE GENOMIC DNA]</scope>
    <source>
        <strain evidence="12 13">NRRL 8067</strain>
    </source>
</reference>
<dbReference type="Pfam" id="PF07730">
    <property type="entry name" value="HisKA_3"/>
    <property type="match status" value="1"/>
</dbReference>